<accession>A0ABW9XKH0</accession>
<dbReference type="InterPro" id="IPR050490">
    <property type="entry name" value="Bact_solute-bd_prot1"/>
</dbReference>
<proteinExistence type="predicted"/>
<feature type="region of interest" description="Disordered" evidence="1">
    <location>
        <begin position="31"/>
        <end position="62"/>
    </location>
</feature>
<evidence type="ECO:0008006" key="5">
    <source>
        <dbReference type="Google" id="ProtNLM"/>
    </source>
</evidence>
<keyword evidence="2" id="KW-0732">Signal</keyword>
<evidence type="ECO:0000256" key="2">
    <source>
        <dbReference type="SAM" id="SignalP"/>
    </source>
</evidence>
<dbReference type="Proteomes" id="UP000665561">
    <property type="component" value="Unassembled WGS sequence"/>
</dbReference>
<gene>
    <name evidence="3" type="ORF">GT019_03660</name>
</gene>
<organism evidence="3 4">
    <name type="scientific">Paenibacillus glycinis</name>
    <dbReference type="NCBI Taxonomy" id="2697035"/>
    <lineage>
        <taxon>Bacteria</taxon>
        <taxon>Bacillati</taxon>
        <taxon>Bacillota</taxon>
        <taxon>Bacilli</taxon>
        <taxon>Bacillales</taxon>
        <taxon>Paenibacillaceae</taxon>
        <taxon>Paenibacillus</taxon>
    </lineage>
</organism>
<dbReference type="Gene3D" id="3.40.190.10">
    <property type="entry name" value="Periplasmic binding protein-like II"/>
    <property type="match status" value="2"/>
</dbReference>
<evidence type="ECO:0000256" key="1">
    <source>
        <dbReference type="SAM" id="MobiDB-lite"/>
    </source>
</evidence>
<dbReference type="PROSITE" id="PS51257">
    <property type="entry name" value="PROKAR_LIPOPROTEIN"/>
    <property type="match status" value="1"/>
</dbReference>
<evidence type="ECO:0000313" key="3">
    <source>
        <dbReference type="EMBL" id="NBD22964.1"/>
    </source>
</evidence>
<name>A0ABW9XKH0_9BACL</name>
<comment type="caution">
    <text evidence="3">The sequence shown here is derived from an EMBL/GenBank/DDBJ whole genome shotgun (WGS) entry which is preliminary data.</text>
</comment>
<protein>
    <recommendedName>
        <fullName evidence="5">Extracellular solute-binding protein</fullName>
    </recommendedName>
</protein>
<dbReference type="PANTHER" id="PTHR43649:SF12">
    <property type="entry name" value="DIACETYLCHITOBIOSE BINDING PROTEIN DASA"/>
    <property type="match status" value="1"/>
</dbReference>
<dbReference type="RefSeq" id="WP_161741260.1">
    <property type="nucleotide sequence ID" value="NZ_JAAAMV010000001.1"/>
</dbReference>
<keyword evidence="4" id="KW-1185">Reference proteome</keyword>
<dbReference type="EMBL" id="JAAAMV010000001">
    <property type="protein sequence ID" value="NBD22964.1"/>
    <property type="molecule type" value="Genomic_DNA"/>
</dbReference>
<dbReference type="PANTHER" id="PTHR43649">
    <property type="entry name" value="ARABINOSE-BINDING PROTEIN-RELATED"/>
    <property type="match status" value="1"/>
</dbReference>
<reference evidence="3 4" key="1">
    <citation type="submission" date="2020-01" db="EMBL/GenBank/DDBJ databases">
        <title>Paenibacillus soybeanensis sp. nov. isolated from the nodules of soybean (Glycine max(L.) Merr).</title>
        <authorList>
            <person name="Wang H."/>
        </authorList>
    </citation>
    <scope>NUCLEOTIDE SEQUENCE [LARGE SCALE GENOMIC DNA]</scope>
    <source>
        <strain evidence="3 4">T1</strain>
    </source>
</reference>
<dbReference type="SUPFAM" id="SSF53850">
    <property type="entry name" value="Periplasmic binding protein-like II"/>
    <property type="match status" value="1"/>
</dbReference>
<sequence length="533" mass="59688">MKRNLPKKTRLITLVLTSMVTVAVLGGCSGSGGAEESDTASASNAPQDANAAPAEQPVQTEPLKIVRRSLGTRENGTDNQKVLDIIEQQSGIKLEAEVIPRDVYPDKINLLLASGEKFDFIEGQLVSWTALKDKGSLMPLNDLIDQYGPNIQKYMKDALEVMKDKDGVIWGIPRQESFPTGYAPTIRKDWLDALGMEMPHTMAEFEAYMDAVKKTDLNKNGKHDEIPLLHSWNLNGLIQIFQPYFMGDESTRYLKGDEVIPAVSAPGYKEMLTTFRNWYAKGYILKDFATINTNQITDLVLADRVGAYSGWFNSMVGNQIKLNEKNPNVAYDPLPPLEDAPATGTPAWGSNPKYSSTLLIPSTSKNAAFLIKYLDWTLASPDNVMLTWNGIEGENWEWVDKSKNTFTLLENASERYAGYYNLADFFDPAIWPTYVPADYDKPGKIEYRMRDIYKDYKFVEPFDAAIPFTLTGTPAENLTGDGATKIAESQIQYIIGAIDEAGWDKAVEDYMKIEGDILTEVWTKQYQEFKGIK</sequence>
<evidence type="ECO:0000313" key="4">
    <source>
        <dbReference type="Proteomes" id="UP000665561"/>
    </source>
</evidence>
<feature type="chain" id="PRO_5045145681" description="Extracellular solute-binding protein" evidence="2">
    <location>
        <begin position="24"/>
        <end position="533"/>
    </location>
</feature>
<feature type="signal peptide" evidence="2">
    <location>
        <begin position="1"/>
        <end position="23"/>
    </location>
</feature>